<dbReference type="Proteomes" id="UP000826271">
    <property type="component" value="Unassembled WGS sequence"/>
</dbReference>
<evidence type="ECO:0000313" key="2">
    <source>
        <dbReference type="EMBL" id="KAG8382345.1"/>
    </source>
</evidence>
<proteinExistence type="predicted"/>
<evidence type="ECO:0000256" key="1">
    <source>
        <dbReference type="SAM" id="MobiDB-lite"/>
    </source>
</evidence>
<organism evidence="2 3">
    <name type="scientific">Buddleja alternifolia</name>
    <dbReference type="NCBI Taxonomy" id="168488"/>
    <lineage>
        <taxon>Eukaryota</taxon>
        <taxon>Viridiplantae</taxon>
        <taxon>Streptophyta</taxon>
        <taxon>Embryophyta</taxon>
        <taxon>Tracheophyta</taxon>
        <taxon>Spermatophyta</taxon>
        <taxon>Magnoliopsida</taxon>
        <taxon>eudicotyledons</taxon>
        <taxon>Gunneridae</taxon>
        <taxon>Pentapetalae</taxon>
        <taxon>asterids</taxon>
        <taxon>lamiids</taxon>
        <taxon>Lamiales</taxon>
        <taxon>Scrophulariaceae</taxon>
        <taxon>Buddlejeae</taxon>
        <taxon>Buddleja</taxon>
    </lineage>
</organism>
<dbReference type="EMBL" id="WHWC01000005">
    <property type="protein sequence ID" value="KAG8382345.1"/>
    <property type="molecule type" value="Genomic_DNA"/>
</dbReference>
<comment type="caution">
    <text evidence="2">The sequence shown here is derived from an EMBL/GenBank/DDBJ whole genome shotgun (WGS) entry which is preliminary data.</text>
</comment>
<keyword evidence="3" id="KW-1185">Reference proteome</keyword>
<gene>
    <name evidence="2" type="ORF">BUALT_Bualt05G0067700</name>
</gene>
<name>A0AAV6XT15_9LAMI</name>
<dbReference type="AlphaFoldDB" id="A0AAV6XT15"/>
<feature type="compositionally biased region" description="Polar residues" evidence="1">
    <location>
        <begin position="138"/>
        <end position="172"/>
    </location>
</feature>
<sequence>MKRDDFSRQTVKNALWASARATRIEEFKSKMQGLKDLDEEAYDWLVQKPPSQWSRNKEPESYVHDVYKVHSYLKVYENTIQGVTMPELWPKCNLPPPLPPVYENRPGRPQKIRKRGSDEPPAPHATKLKRYQRRKDGASQTTPNASTSEISTRTSQATPNAAFSTPQSSHNVASRPGKLHVRKPP</sequence>
<evidence type="ECO:0000313" key="3">
    <source>
        <dbReference type="Proteomes" id="UP000826271"/>
    </source>
</evidence>
<reference evidence="2" key="1">
    <citation type="submission" date="2019-10" db="EMBL/GenBank/DDBJ databases">
        <authorList>
            <person name="Zhang R."/>
            <person name="Pan Y."/>
            <person name="Wang J."/>
            <person name="Ma R."/>
            <person name="Yu S."/>
        </authorList>
    </citation>
    <scope>NUCLEOTIDE SEQUENCE</scope>
    <source>
        <strain evidence="2">LA-IB0</strain>
        <tissue evidence="2">Leaf</tissue>
    </source>
</reference>
<accession>A0AAV6XT15</accession>
<feature type="region of interest" description="Disordered" evidence="1">
    <location>
        <begin position="100"/>
        <end position="185"/>
    </location>
</feature>
<protein>
    <submittedName>
        <fullName evidence="2">Uncharacterized protein</fullName>
    </submittedName>
</protein>